<dbReference type="EMBL" id="JAGYWB010000015">
    <property type="protein sequence ID" value="KAI0498350.1"/>
    <property type="molecule type" value="Genomic_DNA"/>
</dbReference>
<comment type="caution">
    <text evidence="2">The sequence shown here is derived from an EMBL/GenBank/DDBJ whole genome shotgun (WGS) entry which is preliminary data.</text>
</comment>
<dbReference type="AlphaFoldDB" id="A0A8T3BJE3"/>
<name>A0A8T3BJE3_DENNO</name>
<organism evidence="2 3">
    <name type="scientific">Dendrobium nobile</name>
    <name type="common">Orchid</name>
    <dbReference type="NCBI Taxonomy" id="94219"/>
    <lineage>
        <taxon>Eukaryota</taxon>
        <taxon>Viridiplantae</taxon>
        <taxon>Streptophyta</taxon>
        <taxon>Embryophyta</taxon>
        <taxon>Tracheophyta</taxon>
        <taxon>Spermatophyta</taxon>
        <taxon>Magnoliopsida</taxon>
        <taxon>Liliopsida</taxon>
        <taxon>Asparagales</taxon>
        <taxon>Orchidaceae</taxon>
        <taxon>Epidendroideae</taxon>
        <taxon>Malaxideae</taxon>
        <taxon>Dendrobiinae</taxon>
        <taxon>Dendrobium</taxon>
    </lineage>
</organism>
<evidence type="ECO:0000313" key="3">
    <source>
        <dbReference type="Proteomes" id="UP000829196"/>
    </source>
</evidence>
<sequence length="54" mass="6435">MRGRRREGLVRLCLGSDERTTEHRQTRHLLGRSREKRDERLNDACSYLGHEEAK</sequence>
<dbReference type="Proteomes" id="UP000829196">
    <property type="component" value="Unassembled WGS sequence"/>
</dbReference>
<gene>
    <name evidence="2" type="ORF">KFK09_011863</name>
    <name evidence="1" type="ORF">KFK09_021591</name>
</gene>
<proteinExistence type="predicted"/>
<evidence type="ECO:0000313" key="1">
    <source>
        <dbReference type="EMBL" id="KAI0498350.1"/>
    </source>
</evidence>
<evidence type="ECO:0000313" key="2">
    <source>
        <dbReference type="EMBL" id="KAI0511238.1"/>
    </source>
</evidence>
<dbReference type="EMBL" id="JAGYWB010000009">
    <property type="protein sequence ID" value="KAI0511238.1"/>
    <property type="molecule type" value="Genomic_DNA"/>
</dbReference>
<keyword evidence="3" id="KW-1185">Reference proteome</keyword>
<reference evidence="2" key="1">
    <citation type="journal article" date="2022" name="Front. Genet.">
        <title>Chromosome-Scale Assembly of the Dendrobium nobile Genome Provides Insights Into the Molecular Mechanism of the Biosynthesis of the Medicinal Active Ingredient of Dendrobium.</title>
        <authorList>
            <person name="Xu Q."/>
            <person name="Niu S.-C."/>
            <person name="Li K.-L."/>
            <person name="Zheng P.-J."/>
            <person name="Zhang X.-J."/>
            <person name="Jia Y."/>
            <person name="Liu Y."/>
            <person name="Niu Y.-X."/>
            <person name="Yu L.-H."/>
            <person name="Chen D.-F."/>
            <person name="Zhang G.-Q."/>
        </authorList>
    </citation>
    <scope>NUCLEOTIDE SEQUENCE</scope>
    <source>
        <tissue evidence="2">Leaf</tissue>
    </source>
</reference>
<accession>A0A8T3BJE3</accession>
<protein>
    <submittedName>
        <fullName evidence="2">Uncharacterized protein</fullName>
    </submittedName>
</protein>
<dbReference type="SMR" id="A0A8T3BJE3"/>